<sequence>MNVTVEKRSEWWTVPCDELVIPLWKEEELAQVYPELDQRFAGGLAALQRDKEISGEAKAVAVVHTMGRLVAKKLIVIGMGDREKADFVSIRAAWGRAAKTVGGKGSGKTVAVDLRGGRKLSTGRFAQAVTEAFCLAAYHYEGYRQKPKRETEPLGTVQLLVGSDEEAASAMLGVMRGEALAQGTNLARTLVNEPGNYLTPRALKDAAVAVAERYGMAYEVLTKDKLEEMGMGGVLAVARGSAEEPYVVAVKYQGTETWEDVIGLIGKGVTFDTGGISIKSVAGMEDMKSDMGGAAAVIGALEALGQLKPRANVLAVIGCVENMPSGTAYKPGDVITTMSGKTVEIITTDAEGRMVLADCITYAKEQGVSCLVDAATLTGGIVVALGHYCSGAMTNDEALVGELLSAAEQAGERLWQLPMFEEYRELNKSRYADLKNSGGRYGHCIIGGAFLREFAGDTPWVHLDIAGTAYTGSAGDMQPAGGTGVMVRTLAQFVLNRSQSNA</sequence>
<dbReference type="Pfam" id="PF00883">
    <property type="entry name" value="Peptidase_M17"/>
    <property type="match status" value="1"/>
</dbReference>
<keyword evidence="8" id="KW-0464">Manganese</keyword>
<keyword evidence="5 8" id="KW-0645">Protease</keyword>
<dbReference type="HAMAP" id="MF_00181">
    <property type="entry name" value="Cytosol_peptidase_M17"/>
    <property type="match status" value="1"/>
</dbReference>
<feature type="binding site" evidence="8">
    <location>
        <position position="351"/>
    </location>
    <ligand>
        <name>Mn(2+)</name>
        <dbReference type="ChEBI" id="CHEBI:29035"/>
        <label>1</label>
    </ligand>
</feature>
<dbReference type="PANTHER" id="PTHR11963:SF23">
    <property type="entry name" value="CYTOSOL AMINOPEPTIDASE"/>
    <property type="match status" value="1"/>
</dbReference>
<dbReference type="CDD" id="cd00433">
    <property type="entry name" value="Peptidase_M17"/>
    <property type="match status" value="1"/>
</dbReference>
<dbReference type="SUPFAM" id="SSF52949">
    <property type="entry name" value="Macro domain-like"/>
    <property type="match status" value="1"/>
</dbReference>
<feature type="binding site" evidence="8">
    <location>
        <position position="349"/>
    </location>
    <ligand>
        <name>Mn(2+)</name>
        <dbReference type="ChEBI" id="CHEBI:29035"/>
        <label>1</label>
    </ligand>
</feature>
<dbReference type="EC" id="3.4.11.1" evidence="8"/>
<comment type="cofactor">
    <cofactor evidence="8">
        <name>Mn(2+)</name>
        <dbReference type="ChEBI" id="CHEBI:29035"/>
    </cofactor>
    <text evidence="8">Binds 2 manganese ions per subunit.</text>
</comment>
<dbReference type="RefSeq" id="WP_029098417.1">
    <property type="nucleotide sequence ID" value="NZ_JAPYYP010000042.1"/>
</dbReference>
<comment type="subcellular location">
    <subcellularLocation>
        <location evidence="8">Cytoplasm</location>
    </subcellularLocation>
</comment>
<dbReference type="Proteomes" id="UP001151071">
    <property type="component" value="Unassembled WGS sequence"/>
</dbReference>
<feature type="binding site" evidence="8">
    <location>
        <position position="272"/>
    </location>
    <ligand>
        <name>Mn(2+)</name>
        <dbReference type="ChEBI" id="CHEBI:29035"/>
        <label>2</label>
    </ligand>
</feature>
<dbReference type="GO" id="GO:0030145">
    <property type="term" value="F:manganese ion binding"/>
    <property type="evidence" value="ECO:0007669"/>
    <property type="project" value="UniProtKB-UniRule"/>
</dbReference>
<evidence type="ECO:0000256" key="7">
    <source>
        <dbReference type="ARBA" id="ARBA00049972"/>
    </source>
</evidence>
<evidence type="ECO:0000256" key="1">
    <source>
        <dbReference type="ARBA" id="ARBA00000135"/>
    </source>
</evidence>
<dbReference type="NCBIfam" id="NF002073">
    <property type="entry name" value="PRK00913.1-2"/>
    <property type="match status" value="1"/>
</dbReference>
<feature type="active site" evidence="8">
    <location>
        <position position="279"/>
    </location>
</feature>
<feature type="domain" description="Peptidase M17 leucyl aminopeptidase N-terminal" evidence="10">
    <location>
        <begin position="20"/>
        <end position="147"/>
    </location>
</feature>
<comment type="caution">
    <text evidence="11">The sequence shown here is derived from an EMBL/GenBank/DDBJ whole genome shotgun (WGS) entry which is preliminary data.</text>
</comment>
<name>A0A9X3TTF9_9BACL</name>
<reference evidence="11" key="1">
    <citation type="submission" date="2022-12" db="EMBL/GenBank/DDBJ databases">
        <title>Draft genome sequence of the thermophilic strain Brevibacillus thermoruber HT42, isolated from Los Humeros, Puebla, Mexico, with biotechnological potential.</title>
        <authorList>
            <person name="Lara Sanchez J."/>
            <person name="Solis Palacios R."/>
            <person name="Bustos Baena A.S."/>
            <person name="Ruz Baez A.E."/>
            <person name="Espinosa Luna G."/>
            <person name="Oliart Ros R.M."/>
        </authorList>
    </citation>
    <scope>NUCLEOTIDE SEQUENCE</scope>
    <source>
        <strain evidence="11">HT42</strain>
    </source>
</reference>
<organism evidence="11 12">
    <name type="scientific">Brevibacillus thermoruber</name>
    <dbReference type="NCBI Taxonomy" id="33942"/>
    <lineage>
        <taxon>Bacteria</taxon>
        <taxon>Bacillati</taxon>
        <taxon>Bacillota</taxon>
        <taxon>Bacilli</taxon>
        <taxon>Bacillales</taxon>
        <taxon>Paenibacillaceae</taxon>
        <taxon>Brevibacillus</taxon>
    </lineage>
</organism>
<evidence type="ECO:0000313" key="12">
    <source>
        <dbReference type="Proteomes" id="UP001151071"/>
    </source>
</evidence>
<dbReference type="PANTHER" id="PTHR11963">
    <property type="entry name" value="LEUCINE AMINOPEPTIDASE-RELATED"/>
    <property type="match status" value="1"/>
</dbReference>
<evidence type="ECO:0000256" key="6">
    <source>
        <dbReference type="ARBA" id="ARBA00022801"/>
    </source>
</evidence>
<feature type="binding site" evidence="8">
    <location>
        <position position="351"/>
    </location>
    <ligand>
        <name>Mn(2+)</name>
        <dbReference type="ChEBI" id="CHEBI:29035"/>
        <label>2</label>
    </ligand>
</feature>
<comment type="similarity">
    <text evidence="3 8">Belongs to the peptidase M17 family.</text>
</comment>
<evidence type="ECO:0000256" key="4">
    <source>
        <dbReference type="ARBA" id="ARBA00022438"/>
    </source>
</evidence>
<evidence type="ECO:0000256" key="5">
    <source>
        <dbReference type="ARBA" id="ARBA00022670"/>
    </source>
</evidence>
<comment type="catalytic activity">
    <reaction evidence="1 8">
        <text>Release of an N-terminal amino acid, Xaa-|-Yaa-, in which Xaa is preferably Leu, but may be other amino acids including Pro although not Arg or Lys, and Yaa may be Pro. Amino acid amides and methyl esters are also readily hydrolyzed, but rates on arylamides are exceedingly low.</text>
        <dbReference type="EC" id="3.4.11.1"/>
    </reaction>
</comment>
<dbReference type="EC" id="3.4.11.10" evidence="8"/>
<dbReference type="Gene3D" id="3.40.220.10">
    <property type="entry name" value="Leucine Aminopeptidase, subunit E, domain 1"/>
    <property type="match status" value="1"/>
</dbReference>
<evidence type="ECO:0000256" key="2">
    <source>
        <dbReference type="ARBA" id="ARBA00000967"/>
    </source>
</evidence>
<keyword evidence="8" id="KW-0479">Metal-binding</keyword>
<evidence type="ECO:0000259" key="10">
    <source>
        <dbReference type="Pfam" id="PF02789"/>
    </source>
</evidence>
<evidence type="ECO:0000256" key="8">
    <source>
        <dbReference type="HAMAP-Rule" id="MF_00181"/>
    </source>
</evidence>
<keyword evidence="4 8" id="KW-0031">Aminopeptidase</keyword>
<evidence type="ECO:0000259" key="9">
    <source>
        <dbReference type="Pfam" id="PF00883"/>
    </source>
</evidence>
<keyword evidence="6 8" id="KW-0378">Hydrolase</keyword>
<evidence type="ECO:0000256" key="3">
    <source>
        <dbReference type="ARBA" id="ARBA00009528"/>
    </source>
</evidence>
<feature type="binding site" evidence="8">
    <location>
        <position position="290"/>
    </location>
    <ligand>
        <name>Mn(2+)</name>
        <dbReference type="ChEBI" id="CHEBI:29035"/>
        <label>2</label>
    </ligand>
</feature>
<gene>
    <name evidence="8" type="primary">pepA</name>
    <name evidence="11" type="ORF">O3V59_20780</name>
</gene>
<feature type="binding site" evidence="8">
    <location>
        <position position="267"/>
    </location>
    <ligand>
        <name>Mn(2+)</name>
        <dbReference type="ChEBI" id="CHEBI:29035"/>
        <label>2</label>
    </ligand>
</feature>
<dbReference type="Pfam" id="PF02789">
    <property type="entry name" value="Peptidase_M17_N"/>
    <property type="match status" value="1"/>
</dbReference>
<dbReference type="GO" id="GO:0070006">
    <property type="term" value="F:metalloaminopeptidase activity"/>
    <property type="evidence" value="ECO:0007669"/>
    <property type="project" value="InterPro"/>
</dbReference>
<accession>A0A9X3TTF9</accession>
<dbReference type="NCBIfam" id="NF002083">
    <property type="entry name" value="PRK00913.3-5"/>
    <property type="match status" value="1"/>
</dbReference>
<feature type="binding site" evidence="8">
    <location>
        <position position="272"/>
    </location>
    <ligand>
        <name>Mn(2+)</name>
        <dbReference type="ChEBI" id="CHEBI:29035"/>
        <label>1</label>
    </ligand>
</feature>
<dbReference type="EMBL" id="JAPYYP010000042">
    <property type="protein sequence ID" value="MDA5110781.1"/>
    <property type="molecule type" value="Genomic_DNA"/>
</dbReference>
<dbReference type="NCBIfam" id="NF002074">
    <property type="entry name" value="PRK00913.1-4"/>
    <property type="match status" value="1"/>
</dbReference>
<keyword evidence="8" id="KW-0963">Cytoplasm</keyword>
<dbReference type="SUPFAM" id="SSF53187">
    <property type="entry name" value="Zn-dependent exopeptidases"/>
    <property type="match status" value="1"/>
</dbReference>
<feature type="active site" evidence="8">
    <location>
        <position position="353"/>
    </location>
</feature>
<dbReference type="InterPro" id="IPR011356">
    <property type="entry name" value="Leucine_aapep/pepB"/>
</dbReference>
<comment type="catalytic activity">
    <reaction evidence="2 8">
        <text>Release of an N-terminal amino acid, preferentially leucine, but not glutamic or aspartic acids.</text>
        <dbReference type="EC" id="3.4.11.10"/>
    </reaction>
</comment>
<dbReference type="InterPro" id="IPR008283">
    <property type="entry name" value="Peptidase_M17_N"/>
</dbReference>
<dbReference type="GO" id="GO:0005737">
    <property type="term" value="C:cytoplasm"/>
    <property type="evidence" value="ECO:0007669"/>
    <property type="project" value="UniProtKB-SubCell"/>
</dbReference>
<dbReference type="AlphaFoldDB" id="A0A9X3TTF9"/>
<dbReference type="PRINTS" id="PR00481">
    <property type="entry name" value="LAMNOPPTDASE"/>
</dbReference>
<proteinExistence type="inferred from homology"/>
<dbReference type="Gene3D" id="3.40.630.10">
    <property type="entry name" value="Zn peptidases"/>
    <property type="match status" value="1"/>
</dbReference>
<evidence type="ECO:0000313" key="11">
    <source>
        <dbReference type="EMBL" id="MDA5110781.1"/>
    </source>
</evidence>
<dbReference type="InterPro" id="IPR023042">
    <property type="entry name" value="Peptidase_M17_leu_NH2_pept"/>
</dbReference>
<dbReference type="InterPro" id="IPR043472">
    <property type="entry name" value="Macro_dom-like"/>
</dbReference>
<dbReference type="GO" id="GO:0006508">
    <property type="term" value="P:proteolysis"/>
    <property type="evidence" value="ECO:0007669"/>
    <property type="project" value="UniProtKB-KW"/>
</dbReference>
<keyword evidence="12" id="KW-1185">Reference proteome</keyword>
<feature type="domain" description="Cytosol aminopeptidase" evidence="9">
    <location>
        <begin position="185"/>
        <end position="490"/>
    </location>
</feature>
<comment type="function">
    <text evidence="7 8">Presumably involved in the processing and regular turnover of intracellular proteins. Catalyzes the removal of unsubstituted N-terminal amino acids from various peptides.</text>
</comment>
<protein>
    <recommendedName>
        <fullName evidence="8">Probable cytosol aminopeptidase</fullName>
        <ecNumber evidence="8">3.4.11.1</ecNumber>
    </recommendedName>
    <alternativeName>
        <fullName evidence="8">Leucine aminopeptidase</fullName>
        <shortName evidence="8">LAP</shortName>
        <ecNumber evidence="8">3.4.11.10</ecNumber>
    </alternativeName>
    <alternativeName>
        <fullName evidence="8">Leucyl aminopeptidase</fullName>
    </alternativeName>
</protein>
<dbReference type="InterPro" id="IPR000819">
    <property type="entry name" value="Peptidase_M17_C"/>
</dbReference>